<accession>X0XDY8</accession>
<proteinExistence type="predicted"/>
<feature type="non-terminal residue" evidence="1">
    <location>
        <position position="1"/>
    </location>
</feature>
<gene>
    <name evidence="1" type="ORF">S01H1_64309</name>
</gene>
<reference evidence="1" key="1">
    <citation type="journal article" date="2014" name="Front. Microbiol.">
        <title>High frequency of phylogenetically diverse reductive dehalogenase-homologous genes in deep subseafloor sedimentary metagenomes.</title>
        <authorList>
            <person name="Kawai M."/>
            <person name="Futagami T."/>
            <person name="Toyoda A."/>
            <person name="Takaki Y."/>
            <person name="Nishi S."/>
            <person name="Hori S."/>
            <person name="Arai W."/>
            <person name="Tsubouchi T."/>
            <person name="Morono Y."/>
            <person name="Uchiyama I."/>
            <person name="Ito T."/>
            <person name="Fujiyama A."/>
            <person name="Inagaki F."/>
            <person name="Takami H."/>
        </authorList>
    </citation>
    <scope>NUCLEOTIDE SEQUENCE</scope>
    <source>
        <strain evidence="1">Expedition CK06-06</strain>
    </source>
</reference>
<evidence type="ECO:0000313" key="1">
    <source>
        <dbReference type="EMBL" id="GAG41399.1"/>
    </source>
</evidence>
<dbReference type="AlphaFoldDB" id="X0XDY8"/>
<name>X0XDY8_9ZZZZ</name>
<organism evidence="1">
    <name type="scientific">marine sediment metagenome</name>
    <dbReference type="NCBI Taxonomy" id="412755"/>
    <lineage>
        <taxon>unclassified sequences</taxon>
        <taxon>metagenomes</taxon>
        <taxon>ecological metagenomes</taxon>
    </lineage>
</organism>
<comment type="caution">
    <text evidence="1">The sequence shown here is derived from an EMBL/GenBank/DDBJ whole genome shotgun (WGS) entry which is preliminary data.</text>
</comment>
<dbReference type="EMBL" id="BARS01042380">
    <property type="protein sequence ID" value="GAG41399.1"/>
    <property type="molecule type" value="Genomic_DNA"/>
</dbReference>
<sequence length="157" mass="17518">SPIRYSRTKIVDKADISFSMINNPDMLLAFAGGEPQGSQVILRIVIVDDDYSLVGDTSATIFEGTVDAWTMTEDNLKMSVVSAMSQWSLKALRTHSSSCSWKVFKGANADSPCMYVGSETRCDRTYKRCEQLNNVVNFGGFRWLPSIVDKEVKWGID</sequence>
<protein>
    <recommendedName>
        <fullName evidence="2">Bacteriophage phiJL001 Gp84 C-terminal domain-containing protein</fullName>
    </recommendedName>
</protein>
<evidence type="ECO:0008006" key="2">
    <source>
        <dbReference type="Google" id="ProtNLM"/>
    </source>
</evidence>